<dbReference type="Proteomes" id="UP001610446">
    <property type="component" value="Unassembled WGS sequence"/>
</dbReference>
<feature type="transmembrane region" description="Helical" evidence="1">
    <location>
        <begin position="52"/>
        <end position="74"/>
    </location>
</feature>
<reference evidence="2 3" key="1">
    <citation type="submission" date="2024-07" db="EMBL/GenBank/DDBJ databases">
        <title>Section-level genome sequencing and comparative genomics of Aspergillus sections Usti and Cavernicolus.</title>
        <authorList>
            <consortium name="Lawrence Berkeley National Laboratory"/>
            <person name="Nybo J.L."/>
            <person name="Vesth T.C."/>
            <person name="Theobald S."/>
            <person name="Frisvad J.C."/>
            <person name="Larsen T.O."/>
            <person name="Kjaerboelling I."/>
            <person name="Rothschild-Mancinelli K."/>
            <person name="Lyhne E.K."/>
            <person name="Kogle M.E."/>
            <person name="Barry K."/>
            <person name="Clum A."/>
            <person name="Na H."/>
            <person name="Ledsgaard L."/>
            <person name="Lin J."/>
            <person name="Lipzen A."/>
            <person name="Kuo A."/>
            <person name="Riley R."/>
            <person name="Mondo S."/>
            <person name="Labutti K."/>
            <person name="Haridas S."/>
            <person name="Pangalinan J."/>
            <person name="Salamov A.A."/>
            <person name="Simmons B.A."/>
            <person name="Magnuson J.K."/>
            <person name="Chen J."/>
            <person name="Drula E."/>
            <person name="Henrissat B."/>
            <person name="Wiebenga A."/>
            <person name="Lubbers R.J."/>
            <person name="Gomes A.C."/>
            <person name="Makela M.R."/>
            <person name="Stajich J."/>
            <person name="Grigoriev I.V."/>
            <person name="Mortensen U.H."/>
            <person name="De Vries R.P."/>
            <person name="Baker S.E."/>
            <person name="Andersen M.R."/>
        </authorList>
    </citation>
    <scope>NUCLEOTIDE SEQUENCE [LARGE SCALE GENOMIC DNA]</scope>
    <source>
        <strain evidence="2 3">CBS 123904</strain>
    </source>
</reference>
<feature type="transmembrane region" description="Helical" evidence="1">
    <location>
        <begin position="251"/>
        <end position="272"/>
    </location>
</feature>
<organism evidence="2 3">
    <name type="scientific">Aspergillus pseudoustus</name>
    <dbReference type="NCBI Taxonomy" id="1810923"/>
    <lineage>
        <taxon>Eukaryota</taxon>
        <taxon>Fungi</taxon>
        <taxon>Dikarya</taxon>
        <taxon>Ascomycota</taxon>
        <taxon>Pezizomycotina</taxon>
        <taxon>Eurotiomycetes</taxon>
        <taxon>Eurotiomycetidae</taxon>
        <taxon>Eurotiales</taxon>
        <taxon>Aspergillaceae</taxon>
        <taxon>Aspergillus</taxon>
        <taxon>Aspergillus subgen. Nidulantes</taxon>
    </lineage>
</organism>
<feature type="transmembrane region" description="Helical" evidence="1">
    <location>
        <begin position="292"/>
        <end position="313"/>
    </location>
</feature>
<protein>
    <submittedName>
        <fullName evidence="2">Uncharacterized protein</fullName>
    </submittedName>
</protein>
<dbReference type="EMBL" id="JBFXLU010000079">
    <property type="protein sequence ID" value="KAL2844580.1"/>
    <property type="molecule type" value="Genomic_DNA"/>
</dbReference>
<keyword evidence="1" id="KW-1133">Transmembrane helix</keyword>
<evidence type="ECO:0000256" key="1">
    <source>
        <dbReference type="SAM" id="Phobius"/>
    </source>
</evidence>
<feature type="transmembrane region" description="Helical" evidence="1">
    <location>
        <begin position="220"/>
        <end position="239"/>
    </location>
</feature>
<keyword evidence="1" id="KW-0812">Transmembrane</keyword>
<name>A0ABR4JX17_9EURO</name>
<proteinExistence type="predicted"/>
<evidence type="ECO:0000313" key="3">
    <source>
        <dbReference type="Proteomes" id="UP001610446"/>
    </source>
</evidence>
<gene>
    <name evidence="2" type="ORF">BJY01DRAFT_248090</name>
</gene>
<feature type="transmembrane region" description="Helical" evidence="1">
    <location>
        <begin position="168"/>
        <end position="189"/>
    </location>
</feature>
<evidence type="ECO:0000313" key="2">
    <source>
        <dbReference type="EMBL" id="KAL2844580.1"/>
    </source>
</evidence>
<feature type="transmembrane region" description="Helical" evidence="1">
    <location>
        <begin position="127"/>
        <end position="148"/>
    </location>
</feature>
<sequence>MEAISTNNTLCSFSSPNELFRQTQDGHVNLTAVLLSCENLCAIAYGTGNSDVAGIGVMISYTILSMVTTILNLVRHPIFPNALLDKNHPSLNDLHYSVLELSASTAIPFGIASGIRTLQHPAMFEGVIMTCLWVCLVFLLCASLISLWEVQRKEAEEDAVSPVVNRRVILHVHSFIIFAIIIALSAVGISQRNYTDFTRRIATGCEDFHAILPSTGPVVAVHWLNIGAICVLFLIYVVLRGCRPIPQIIPKLLALYALLSPLGACAVIGYLWSVWADMRRFVGSDFDDSWGFGQTMALFIWVPWFVRALSVTWP</sequence>
<accession>A0ABR4JX17</accession>
<keyword evidence="1" id="KW-0472">Membrane</keyword>
<comment type="caution">
    <text evidence="2">The sequence shown here is derived from an EMBL/GenBank/DDBJ whole genome shotgun (WGS) entry which is preliminary data.</text>
</comment>
<keyword evidence="3" id="KW-1185">Reference proteome</keyword>
<feature type="transmembrane region" description="Helical" evidence="1">
    <location>
        <begin position="94"/>
        <end position="115"/>
    </location>
</feature>